<dbReference type="EMBL" id="JBBPDW010000013">
    <property type="protein sequence ID" value="KAK7547057.1"/>
    <property type="molecule type" value="Genomic_DNA"/>
</dbReference>
<organism evidence="2 3">
    <name type="scientific">Phyllosticta citricarpa</name>
    <dbReference type="NCBI Taxonomy" id="55181"/>
    <lineage>
        <taxon>Eukaryota</taxon>
        <taxon>Fungi</taxon>
        <taxon>Dikarya</taxon>
        <taxon>Ascomycota</taxon>
        <taxon>Pezizomycotina</taxon>
        <taxon>Dothideomycetes</taxon>
        <taxon>Dothideomycetes incertae sedis</taxon>
        <taxon>Botryosphaeriales</taxon>
        <taxon>Phyllostictaceae</taxon>
        <taxon>Phyllosticta</taxon>
    </lineage>
</organism>
<evidence type="ECO:0008006" key="4">
    <source>
        <dbReference type="Google" id="ProtNLM"/>
    </source>
</evidence>
<protein>
    <recommendedName>
        <fullName evidence="4">Secreted protein</fullName>
    </recommendedName>
</protein>
<evidence type="ECO:0000313" key="2">
    <source>
        <dbReference type="EMBL" id="KAK7547057.1"/>
    </source>
</evidence>
<feature type="signal peptide" evidence="1">
    <location>
        <begin position="1"/>
        <end position="29"/>
    </location>
</feature>
<proteinExistence type="predicted"/>
<evidence type="ECO:0000313" key="3">
    <source>
        <dbReference type="Proteomes" id="UP001365128"/>
    </source>
</evidence>
<name>A0ABR1MEC9_9PEZI</name>
<reference evidence="2 3" key="1">
    <citation type="submission" date="2024-04" db="EMBL/GenBank/DDBJ databases">
        <title>Phyllosticta paracitricarpa is synonymous to the EU quarantine fungus P. citricarpa based on phylogenomic analyses.</title>
        <authorList>
            <consortium name="Lawrence Berkeley National Laboratory"/>
            <person name="Van Ingen-Buijs V.A."/>
            <person name="Van Westerhoven A.C."/>
            <person name="Haridas S."/>
            <person name="Skiadas P."/>
            <person name="Martin F."/>
            <person name="Groenewald J.Z."/>
            <person name="Crous P.W."/>
            <person name="Seidl M.F."/>
        </authorList>
    </citation>
    <scope>NUCLEOTIDE SEQUENCE [LARGE SCALE GENOMIC DNA]</scope>
    <source>
        <strain evidence="2 3">CBS 122670</strain>
    </source>
</reference>
<keyword evidence="1" id="KW-0732">Signal</keyword>
<keyword evidence="3" id="KW-1185">Reference proteome</keyword>
<dbReference type="Proteomes" id="UP001365128">
    <property type="component" value="Unassembled WGS sequence"/>
</dbReference>
<comment type="caution">
    <text evidence="2">The sequence shown here is derived from an EMBL/GenBank/DDBJ whole genome shotgun (WGS) entry which is preliminary data.</text>
</comment>
<gene>
    <name evidence="2" type="ORF">IWX46DRAFT_598719</name>
</gene>
<evidence type="ECO:0000256" key="1">
    <source>
        <dbReference type="SAM" id="SignalP"/>
    </source>
</evidence>
<feature type="chain" id="PRO_5046774104" description="Secreted protein" evidence="1">
    <location>
        <begin position="30"/>
        <end position="73"/>
    </location>
</feature>
<accession>A0ABR1MEC9</accession>
<sequence length="73" mass="8031">MLLLPSLHHFLRCSSLPALCLSLSQFISAQVCPTLNQSPRKQAPLYSLFCSFVISARRISAPFVVERVGVKVG</sequence>